<dbReference type="RefSeq" id="XP_016845921.1">
    <property type="nucleotide sequence ID" value="XM_016990432.3"/>
</dbReference>
<dbReference type="PRINTS" id="PR00261">
    <property type="entry name" value="LDLRECEPTOR"/>
</dbReference>
<feature type="region of interest" description="Disordered" evidence="3">
    <location>
        <begin position="964"/>
        <end position="987"/>
    </location>
</feature>
<evidence type="ECO:0000256" key="1">
    <source>
        <dbReference type="ARBA" id="ARBA00023157"/>
    </source>
</evidence>
<evidence type="ECO:0000256" key="2">
    <source>
        <dbReference type="PROSITE-ProRule" id="PRU00124"/>
    </source>
</evidence>
<evidence type="ECO:0000313" key="8">
    <source>
        <dbReference type="Proteomes" id="UP000002358"/>
    </source>
</evidence>
<dbReference type="Gene3D" id="4.10.400.10">
    <property type="entry name" value="Low-density Lipoprotein Receptor"/>
    <property type="match status" value="2"/>
</dbReference>
<dbReference type="InterPro" id="IPR023415">
    <property type="entry name" value="LDLR_class-A_CS"/>
</dbReference>
<dbReference type="EnsemblMetazoa" id="XM_016990432">
    <property type="protein sequence ID" value="XP_016845921"/>
    <property type="gene ID" value="LOC100114753"/>
</dbReference>
<organism evidence="7 8">
    <name type="scientific">Nasonia vitripennis</name>
    <name type="common">Parasitic wasp</name>
    <dbReference type="NCBI Taxonomy" id="7425"/>
    <lineage>
        <taxon>Eukaryota</taxon>
        <taxon>Metazoa</taxon>
        <taxon>Ecdysozoa</taxon>
        <taxon>Arthropoda</taxon>
        <taxon>Hexapoda</taxon>
        <taxon>Insecta</taxon>
        <taxon>Pterygota</taxon>
        <taxon>Neoptera</taxon>
        <taxon>Endopterygota</taxon>
        <taxon>Hymenoptera</taxon>
        <taxon>Apocrita</taxon>
        <taxon>Proctotrupomorpha</taxon>
        <taxon>Chalcidoidea</taxon>
        <taxon>Pteromalidae</taxon>
        <taxon>Pteromalinae</taxon>
        <taxon>Nasonia</taxon>
    </lineage>
</organism>
<sequence>MREAADAGARAGRGLGYLTSMPLLRLLLVLLALGRRETRALSCGLAELACKAGHCVPVDAYCNGIDDCGDGSDEPALCTPCNRTYHGREGRTYRLDLPRPAEGRLPFLCHLTFTAGGQGYGELVQLLWDAFSIGRLEPESEDVSASCPEGSMQLAELGRPFTGGSWCGPGEGRASYYSETSTVTASIRLFSAPPSVPFEFRLRYRFVSRLEARARLGSPEAPLERGSPVPGTYCSRNFYECYQKTCRVQSPNYPGEYPRNASCLITLRQKEVPTCKHAMMSVKSSSAGGAVSPSNASLSVWQDCPQEKDRLVLRDGSRLEDPILLIYCGGPLPRITARGPAMLVEFRSSPIAVPLGASSLRLELETQVVYVDSDGLDYAQTPQGCYFLINGTLKRSGVLRAPLHALPPGTNCTWSVKGSVGDRIWLYFASYSQRDLRGINENSNVSVLQQPPHFQQQSHSQQMDYSVPCAVKLTLWDGAPATGLPLAVLCDETPRLCAHAALRNSTRTTRPCTADESYLTVAPSLTIRMEALLGTALNTVNFHARYEFVSTVQGGEQWGDSGACSRIWRRVKTGVLSSPRDVRLFGRGGARLLDCRYRIEAAAGERVKLTVHNVSLGEATSCGSEPDPHSGRPRCIHEPGSRVARLTVFEAPWKDVRLSRACLCDNTSSLLPLTHITSGRAIEITFYVDRMTPDEDFESLFFNATFELVRAPECPRKQRVRGEGGELRFVSPPLSRPDIYCEGLPWLVEARDNRSLFMLTWGWALPLEPAPVTEPAEVVKCPTSNRLLLYSGWPPRLNKVLCPANPGTPNTAFHIFSEEWLGSDDRGLGFPGPPRSPALLLDFVAREPGEAAASWLEISKSREALRSQLRLQPELPENGSLSRDCPYKCPEIKACIAASLWCDGRVHCPSGHDESDCGSGARLLGLLPSAMWLVLAAGTGIVTAFACLLATLVSRSKARAKRLAYSGTTSKKPRRAPTEETLLGAAS</sequence>
<feature type="disulfide bond" evidence="2">
    <location>
        <begin position="50"/>
        <end position="68"/>
    </location>
</feature>
<dbReference type="PANTHER" id="PTHR47537">
    <property type="entry name" value="CUBILIN"/>
    <property type="match status" value="1"/>
</dbReference>
<dbReference type="FunCoup" id="A0A7M7IW78">
    <property type="interactions" value="106"/>
</dbReference>
<dbReference type="SMART" id="SM00192">
    <property type="entry name" value="LDLa"/>
    <property type="match status" value="2"/>
</dbReference>
<feature type="transmembrane region" description="Helical" evidence="4">
    <location>
        <begin position="930"/>
        <end position="953"/>
    </location>
</feature>
<name>A0A7M7IW78_NASVI</name>
<dbReference type="OrthoDB" id="10037824at2759"/>
<evidence type="ECO:0000256" key="5">
    <source>
        <dbReference type="SAM" id="SignalP"/>
    </source>
</evidence>
<keyword evidence="4" id="KW-1133">Transmembrane helix</keyword>
<dbReference type="PROSITE" id="PS50068">
    <property type="entry name" value="LDLRA_2"/>
    <property type="match status" value="2"/>
</dbReference>
<dbReference type="PROSITE" id="PS01180">
    <property type="entry name" value="CUB"/>
    <property type="match status" value="1"/>
</dbReference>
<dbReference type="Gene3D" id="2.60.120.290">
    <property type="entry name" value="Spermadhesin, CUB domain"/>
    <property type="match status" value="2"/>
</dbReference>
<dbReference type="GeneID" id="100114753"/>
<dbReference type="InterPro" id="IPR056707">
    <property type="entry name" value="DUF7805"/>
</dbReference>
<dbReference type="Pfam" id="PF00057">
    <property type="entry name" value="Ldl_recept_a"/>
    <property type="match status" value="1"/>
</dbReference>
<dbReference type="SUPFAM" id="SSF57424">
    <property type="entry name" value="LDL receptor-like module"/>
    <property type="match status" value="2"/>
</dbReference>
<dbReference type="PANTHER" id="PTHR47537:SF8">
    <property type="entry name" value="CUB DOMAIN-CONTAINING PROTEIN"/>
    <property type="match status" value="1"/>
</dbReference>
<evidence type="ECO:0000256" key="4">
    <source>
        <dbReference type="SAM" id="Phobius"/>
    </source>
</evidence>
<dbReference type="SUPFAM" id="SSF49854">
    <property type="entry name" value="Spermadhesin, CUB domain"/>
    <property type="match status" value="2"/>
</dbReference>
<dbReference type="InterPro" id="IPR053207">
    <property type="entry name" value="Non-NMDA_GluR_Accessory"/>
</dbReference>
<keyword evidence="5" id="KW-0732">Signal</keyword>
<dbReference type="InterPro" id="IPR002172">
    <property type="entry name" value="LDrepeatLR_classA_rpt"/>
</dbReference>
<dbReference type="PROSITE" id="PS01209">
    <property type="entry name" value="LDLRA_1"/>
    <property type="match status" value="1"/>
</dbReference>
<dbReference type="InterPro" id="IPR036055">
    <property type="entry name" value="LDL_receptor-like_sf"/>
</dbReference>
<protein>
    <recommendedName>
        <fullName evidence="6">CUB domain-containing protein</fullName>
    </recommendedName>
</protein>
<dbReference type="CDD" id="cd00112">
    <property type="entry name" value="LDLa"/>
    <property type="match status" value="1"/>
</dbReference>
<feature type="disulfide bond" evidence="2">
    <location>
        <begin position="43"/>
        <end position="55"/>
    </location>
</feature>
<evidence type="ECO:0000313" key="7">
    <source>
        <dbReference type="EnsemblMetazoa" id="XP_016845921"/>
    </source>
</evidence>
<dbReference type="KEGG" id="nvi:100114753"/>
<feature type="signal peptide" evidence="5">
    <location>
        <begin position="1"/>
        <end position="40"/>
    </location>
</feature>
<feature type="chain" id="PRO_5029544647" description="CUB domain-containing protein" evidence="5">
    <location>
        <begin position="41"/>
        <end position="987"/>
    </location>
</feature>
<evidence type="ECO:0000256" key="3">
    <source>
        <dbReference type="SAM" id="MobiDB-lite"/>
    </source>
</evidence>
<dbReference type="Pfam" id="PF25090">
    <property type="entry name" value="DUF7805"/>
    <property type="match status" value="1"/>
</dbReference>
<dbReference type="AlphaFoldDB" id="A0A7M7IW78"/>
<evidence type="ECO:0000259" key="6">
    <source>
        <dbReference type="PROSITE" id="PS01180"/>
    </source>
</evidence>
<accession>A0A7M7IW78</accession>
<dbReference type="InterPro" id="IPR000859">
    <property type="entry name" value="CUB_dom"/>
</dbReference>
<keyword evidence="8" id="KW-1185">Reference proteome</keyword>
<reference evidence="7" key="1">
    <citation type="submission" date="2021-01" db="UniProtKB">
        <authorList>
            <consortium name="EnsemblMetazoa"/>
        </authorList>
    </citation>
    <scope>IDENTIFICATION</scope>
</reference>
<dbReference type="Proteomes" id="UP000002358">
    <property type="component" value="Chromosome 1"/>
</dbReference>
<dbReference type="GO" id="GO:0005886">
    <property type="term" value="C:plasma membrane"/>
    <property type="evidence" value="ECO:0007669"/>
    <property type="project" value="TreeGrafter"/>
</dbReference>
<feature type="disulfide bond" evidence="2">
    <location>
        <begin position="902"/>
        <end position="917"/>
    </location>
</feature>
<dbReference type="CDD" id="cd00041">
    <property type="entry name" value="CUB"/>
    <property type="match status" value="1"/>
</dbReference>
<keyword evidence="4" id="KW-0472">Membrane</keyword>
<keyword evidence="4" id="KW-0812">Transmembrane</keyword>
<dbReference type="InterPro" id="IPR035914">
    <property type="entry name" value="Sperma_CUB_dom_sf"/>
</dbReference>
<feature type="domain" description="CUB" evidence="6">
    <location>
        <begin position="234"/>
        <end position="367"/>
    </location>
</feature>
<proteinExistence type="predicted"/>
<comment type="caution">
    <text evidence="2">Lacks conserved residue(s) required for the propagation of feature annotation.</text>
</comment>
<keyword evidence="1 2" id="KW-1015">Disulfide bond</keyword>
<dbReference type="InParanoid" id="A0A7M7IW78"/>